<dbReference type="EMBL" id="FNIA01000011">
    <property type="protein sequence ID" value="SDM98863.1"/>
    <property type="molecule type" value="Genomic_DNA"/>
</dbReference>
<organism evidence="2 3">
    <name type="scientific">Haloarchaeobius iranensis</name>
    <dbReference type="NCBI Taxonomy" id="996166"/>
    <lineage>
        <taxon>Archaea</taxon>
        <taxon>Methanobacteriati</taxon>
        <taxon>Methanobacteriota</taxon>
        <taxon>Stenosarchaea group</taxon>
        <taxon>Halobacteria</taxon>
        <taxon>Halobacteriales</taxon>
        <taxon>Halorubellaceae</taxon>
        <taxon>Haloarchaeobius</taxon>
    </lineage>
</organism>
<dbReference type="InterPro" id="IPR043941">
    <property type="entry name" value="EMC6-arch"/>
</dbReference>
<dbReference type="RefSeq" id="WP_089733883.1">
    <property type="nucleotide sequence ID" value="NZ_FNIA01000011.1"/>
</dbReference>
<evidence type="ECO:0000313" key="2">
    <source>
        <dbReference type="EMBL" id="SDM98863.1"/>
    </source>
</evidence>
<feature type="transmembrane region" description="Helical" evidence="1">
    <location>
        <begin position="87"/>
        <end position="108"/>
    </location>
</feature>
<accession>A0A1G9XRJ0</accession>
<reference evidence="2 3" key="1">
    <citation type="submission" date="2016-10" db="EMBL/GenBank/DDBJ databases">
        <authorList>
            <person name="de Groot N.N."/>
        </authorList>
    </citation>
    <scope>NUCLEOTIDE SEQUENCE [LARGE SCALE GENOMIC DNA]</scope>
    <source>
        <strain evidence="3">EB21,IBRC-M 10013,KCTC 4048</strain>
    </source>
</reference>
<name>A0A1G9XRJ0_9EURY</name>
<protein>
    <submittedName>
        <fullName evidence="2">Uncharacterized protein</fullName>
    </submittedName>
</protein>
<evidence type="ECO:0000313" key="3">
    <source>
        <dbReference type="Proteomes" id="UP000199370"/>
    </source>
</evidence>
<keyword evidence="1" id="KW-0472">Membrane</keyword>
<keyword evidence="1" id="KW-1133">Transmembrane helix</keyword>
<dbReference type="AlphaFoldDB" id="A0A1G9XRJ0"/>
<evidence type="ECO:0000256" key="1">
    <source>
        <dbReference type="SAM" id="Phobius"/>
    </source>
</evidence>
<keyword evidence="3" id="KW-1185">Reference proteome</keyword>
<gene>
    <name evidence="2" type="ORF">SAMN05192554_11180</name>
</gene>
<proteinExistence type="predicted"/>
<keyword evidence="1" id="KW-0812">Transmembrane</keyword>
<dbReference type="OrthoDB" id="50040at2157"/>
<dbReference type="Pfam" id="PF19094">
    <property type="entry name" value="EMC6_arch"/>
    <property type="match status" value="1"/>
</dbReference>
<sequence>MATDTAGSDTADSEDQHFHTVTRTALSAGVGVAAAFLSASLTAGAETAEIAAQNQTAQLVVIVAIAVQPLLQRLLGVYKNDFGAKDFLFIAFMTFSFWFVTWGIMLTAQHTG</sequence>
<dbReference type="Proteomes" id="UP000199370">
    <property type="component" value="Unassembled WGS sequence"/>
</dbReference>
<dbReference type="STRING" id="996166.SAMN05192554_11180"/>